<feature type="domain" description="NAD-dependent epimerase/dehydratase" evidence="2">
    <location>
        <begin position="12"/>
        <end position="243"/>
    </location>
</feature>
<dbReference type="SUPFAM" id="SSF51735">
    <property type="entry name" value="NAD(P)-binding Rossmann-fold domains"/>
    <property type="match status" value="1"/>
</dbReference>
<dbReference type="InterPro" id="IPR001509">
    <property type="entry name" value="Epimerase_deHydtase"/>
</dbReference>
<dbReference type="InterPro" id="IPR036291">
    <property type="entry name" value="NAD(P)-bd_dom_sf"/>
</dbReference>
<proteinExistence type="predicted"/>
<keyword evidence="1" id="KW-0520">NAD</keyword>
<dbReference type="Gene3D" id="3.40.50.720">
    <property type="entry name" value="NAD(P)-binding Rossmann-like Domain"/>
    <property type="match status" value="1"/>
</dbReference>
<name>A0ABU5A8R1_9HYPH</name>
<dbReference type="PANTHER" id="PTHR43574">
    <property type="entry name" value="EPIMERASE-RELATED"/>
    <property type="match status" value="1"/>
</dbReference>
<evidence type="ECO:0000259" key="2">
    <source>
        <dbReference type="Pfam" id="PF01370"/>
    </source>
</evidence>
<evidence type="ECO:0000256" key="1">
    <source>
        <dbReference type="ARBA" id="ARBA00023027"/>
    </source>
</evidence>
<dbReference type="Proteomes" id="UP001285154">
    <property type="component" value="Unassembled WGS sequence"/>
</dbReference>
<accession>A0ABU5A8R1</accession>
<comment type="caution">
    <text evidence="3">The sequence shown here is derived from an EMBL/GenBank/DDBJ whole genome shotgun (WGS) entry which is preliminary data.</text>
</comment>
<evidence type="ECO:0000313" key="4">
    <source>
        <dbReference type="Proteomes" id="UP001285154"/>
    </source>
</evidence>
<evidence type="ECO:0000313" key="3">
    <source>
        <dbReference type="EMBL" id="MDX8534090.1"/>
    </source>
</evidence>
<gene>
    <name evidence="3" type="ORF">RFM42_24070</name>
</gene>
<reference evidence="3 4" key="1">
    <citation type="submission" date="2023-08" db="EMBL/GenBank/DDBJ databases">
        <title>Implementing the SeqCode for naming new Mesorhizobium species isolated from Vachellia karroo root nodules.</title>
        <authorList>
            <person name="Van Lill M."/>
        </authorList>
    </citation>
    <scope>NUCLEOTIDE SEQUENCE [LARGE SCALE GENOMIC DNA]</scope>
    <source>
        <strain evidence="3 4">VK25D</strain>
    </source>
</reference>
<organism evidence="3 4">
    <name type="scientific">Mesorhizobium vachelliae</name>
    <dbReference type="NCBI Taxonomy" id="3072309"/>
    <lineage>
        <taxon>Bacteria</taxon>
        <taxon>Pseudomonadati</taxon>
        <taxon>Pseudomonadota</taxon>
        <taxon>Alphaproteobacteria</taxon>
        <taxon>Hyphomicrobiales</taxon>
        <taxon>Phyllobacteriaceae</taxon>
        <taxon>Mesorhizobium</taxon>
    </lineage>
</organism>
<dbReference type="Pfam" id="PF01370">
    <property type="entry name" value="Epimerase"/>
    <property type="match status" value="1"/>
</dbReference>
<keyword evidence="4" id="KW-1185">Reference proteome</keyword>
<dbReference type="RefSeq" id="WP_320251627.1">
    <property type="nucleotide sequence ID" value="NZ_JAVIIQ010000011.1"/>
</dbReference>
<dbReference type="CDD" id="cd05253">
    <property type="entry name" value="UDP_GE_SDE_e"/>
    <property type="match status" value="1"/>
</dbReference>
<protein>
    <submittedName>
        <fullName evidence="3">NAD-dependent epimerase</fullName>
    </submittedName>
</protein>
<dbReference type="EMBL" id="JAVIIQ010000011">
    <property type="protein sequence ID" value="MDX8534090.1"/>
    <property type="molecule type" value="Genomic_DNA"/>
</dbReference>
<sequence length="358" mass="39517">MRVAQLARKGPIVVTGAAGFIGFHVASRLMRHGAQVIGVDNFTPYYDPRLKEARFAHLCAEPGFTPIRMDLADRLSVQSLFSDFQPSHVVHLAAQAGVRYSLVDPHAYVQSNIVAFLNILEGCRHFGIKHLVYASSSSVYGANQTIPFSEHSGAAHPISFYAATKRSNEAMAHSYSHLFGLPATGLRFFTVYGPWGRPDMAVYAFTHAIAEGRTIDVSNAGRVWRDFTYIDDIVEGVVRVLATPPCADRNWDGCAADPATSSAPYRLYNIGNDRPEEVNRLIMIIETALGRRALRREVPLPPGDVLETRADVGDLRRAVGFAPATTLEDGVTRFVEWYRHFHGSNTTSETERQTLVAV</sequence>
<dbReference type="PRINTS" id="PR01713">
    <property type="entry name" value="NUCEPIMERASE"/>
</dbReference>